<sequence length="304" mass="33546">MKNYRTAALLALALAATAQTMAFAAPCPPPGWSVEQLTALKAKQFEVSDDAQRQQLALALVPCLASPNPVLRDDVAFEAYSTWLRGSKLDKATRETLYASLLPALEPAHADSDGFRAPFSALVLSELARVDRIEPYLSIVQRQDLLDHATAYLQTQRDYRGFDQQQGWRHGIAHDADLLMQLGLNPALGKPQLDQILAAIASQVAPSSGHFYLYGEAERLARPALYIMGRKLHTEAEWDAWLQQVSSPAPFTSWNEVFQSQAGLAKRHNTRAFLSALYVETSGSKYDQLAKLAPKIKTALDTLL</sequence>
<keyword evidence="1" id="KW-0732">Signal</keyword>
<evidence type="ECO:0008006" key="4">
    <source>
        <dbReference type="Google" id="ProtNLM"/>
    </source>
</evidence>
<dbReference type="Pfam" id="PF10978">
    <property type="entry name" value="DUF2785"/>
    <property type="match status" value="1"/>
</dbReference>
<feature type="signal peptide" evidence="1">
    <location>
        <begin position="1"/>
        <end position="24"/>
    </location>
</feature>
<organism evidence="2 3">
    <name type="scientific">Undibacterium terreum</name>
    <dbReference type="NCBI Taxonomy" id="1224302"/>
    <lineage>
        <taxon>Bacteria</taxon>
        <taxon>Pseudomonadati</taxon>
        <taxon>Pseudomonadota</taxon>
        <taxon>Betaproteobacteria</taxon>
        <taxon>Burkholderiales</taxon>
        <taxon>Oxalobacteraceae</taxon>
        <taxon>Undibacterium</taxon>
    </lineage>
</organism>
<gene>
    <name evidence="2" type="ORF">GCM10011396_49690</name>
</gene>
<evidence type="ECO:0000313" key="3">
    <source>
        <dbReference type="Proteomes" id="UP000637423"/>
    </source>
</evidence>
<protein>
    <recommendedName>
        <fullName evidence="4">DUF2785 domain-containing protein</fullName>
    </recommendedName>
</protein>
<dbReference type="EMBL" id="BMED01000006">
    <property type="protein sequence ID" value="GGC96362.1"/>
    <property type="molecule type" value="Genomic_DNA"/>
</dbReference>
<accession>A0A916UZV3</accession>
<keyword evidence="3" id="KW-1185">Reference proteome</keyword>
<comment type="caution">
    <text evidence="2">The sequence shown here is derived from an EMBL/GenBank/DDBJ whole genome shotgun (WGS) entry which is preliminary data.</text>
</comment>
<proteinExistence type="predicted"/>
<reference evidence="2" key="2">
    <citation type="submission" date="2020-09" db="EMBL/GenBank/DDBJ databases">
        <authorList>
            <person name="Sun Q."/>
            <person name="Zhou Y."/>
        </authorList>
    </citation>
    <scope>NUCLEOTIDE SEQUENCE</scope>
    <source>
        <strain evidence="2">CGMCC 1.10998</strain>
    </source>
</reference>
<dbReference type="InterPro" id="IPR021247">
    <property type="entry name" value="DUF2785"/>
</dbReference>
<feature type="chain" id="PRO_5037356702" description="DUF2785 domain-containing protein" evidence="1">
    <location>
        <begin position="25"/>
        <end position="304"/>
    </location>
</feature>
<dbReference type="Proteomes" id="UP000637423">
    <property type="component" value="Unassembled WGS sequence"/>
</dbReference>
<dbReference type="RefSeq" id="WP_188568829.1">
    <property type="nucleotide sequence ID" value="NZ_BMED01000006.1"/>
</dbReference>
<evidence type="ECO:0000256" key="1">
    <source>
        <dbReference type="SAM" id="SignalP"/>
    </source>
</evidence>
<name>A0A916UZV3_9BURK</name>
<dbReference type="AlphaFoldDB" id="A0A916UZV3"/>
<reference evidence="2" key="1">
    <citation type="journal article" date="2014" name="Int. J. Syst. Evol. Microbiol.">
        <title>Complete genome sequence of Corynebacterium casei LMG S-19264T (=DSM 44701T), isolated from a smear-ripened cheese.</title>
        <authorList>
            <consortium name="US DOE Joint Genome Institute (JGI-PGF)"/>
            <person name="Walter F."/>
            <person name="Albersmeier A."/>
            <person name="Kalinowski J."/>
            <person name="Ruckert C."/>
        </authorList>
    </citation>
    <scope>NUCLEOTIDE SEQUENCE</scope>
    <source>
        <strain evidence="2">CGMCC 1.10998</strain>
    </source>
</reference>
<evidence type="ECO:0000313" key="2">
    <source>
        <dbReference type="EMBL" id="GGC96362.1"/>
    </source>
</evidence>